<organism evidence="2">
    <name type="scientific">mine drainage metagenome</name>
    <dbReference type="NCBI Taxonomy" id="410659"/>
    <lineage>
        <taxon>unclassified sequences</taxon>
        <taxon>metagenomes</taxon>
        <taxon>ecological metagenomes</taxon>
    </lineage>
</organism>
<dbReference type="EMBL" id="UOYP01000186">
    <property type="protein sequence ID" value="VAY88026.1"/>
    <property type="molecule type" value="Genomic_DNA"/>
</dbReference>
<reference evidence="2" key="1">
    <citation type="submission" date="2018-10" db="EMBL/GenBank/DDBJ databases">
        <authorList>
            <person name="Plewniak F."/>
        </authorList>
    </citation>
    <scope>NUCLEOTIDE SEQUENCE</scope>
</reference>
<name>A0A3P3ZN93_9ZZZZ</name>
<keyword evidence="1" id="KW-0812">Transmembrane</keyword>
<feature type="transmembrane region" description="Helical" evidence="1">
    <location>
        <begin position="26"/>
        <end position="47"/>
    </location>
</feature>
<accession>A0A3P3ZN93</accession>
<sequence length="57" mass="6400">MASQVTSTHFYMKTALRGLPTAQMRVMSITEMVSFIAQMFAVFLSILKVTQMPVSLK</sequence>
<dbReference type="AlphaFoldDB" id="A0A3P3ZN93"/>
<keyword evidence="1" id="KW-1133">Transmembrane helix</keyword>
<protein>
    <submittedName>
        <fullName evidence="2">Uncharacterized protein</fullName>
    </submittedName>
</protein>
<evidence type="ECO:0000313" key="2">
    <source>
        <dbReference type="EMBL" id="VAY88026.1"/>
    </source>
</evidence>
<keyword evidence="1" id="KW-0472">Membrane</keyword>
<evidence type="ECO:0000256" key="1">
    <source>
        <dbReference type="SAM" id="Phobius"/>
    </source>
</evidence>
<gene>
    <name evidence="2" type="ORF">CARN8_2660016</name>
</gene>
<proteinExistence type="predicted"/>